<dbReference type="GO" id="GO:0055085">
    <property type="term" value="P:transmembrane transport"/>
    <property type="evidence" value="ECO:0007669"/>
    <property type="project" value="InterPro"/>
</dbReference>
<dbReference type="HOGENOM" id="CLU_046113_1_3_11"/>
<feature type="domain" description="ABC transmembrane type-1" evidence="8">
    <location>
        <begin position="65"/>
        <end position="246"/>
    </location>
</feature>
<evidence type="ECO:0000313" key="10">
    <source>
        <dbReference type="Proteomes" id="UP000001918"/>
    </source>
</evidence>
<dbReference type="OrthoDB" id="3173654at2"/>
<feature type="transmembrane region" description="Helical" evidence="7">
    <location>
        <begin position="192"/>
        <end position="215"/>
    </location>
</feature>
<keyword evidence="4 7" id="KW-0812">Transmembrane</keyword>
<dbReference type="STRING" id="471852.Tcur_4671"/>
<evidence type="ECO:0000256" key="2">
    <source>
        <dbReference type="ARBA" id="ARBA00022448"/>
    </source>
</evidence>
<dbReference type="GO" id="GO:0010438">
    <property type="term" value="P:cellular response to sulfur starvation"/>
    <property type="evidence" value="ECO:0007669"/>
    <property type="project" value="TreeGrafter"/>
</dbReference>
<feature type="transmembrane region" description="Helical" evidence="7">
    <location>
        <begin position="227"/>
        <end position="247"/>
    </location>
</feature>
<evidence type="ECO:0000256" key="3">
    <source>
        <dbReference type="ARBA" id="ARBA00022475"/>
    </source>
</evidence>
<comment type="similarity">
    <text evidence="7">Belongs to the binding-protein-dependent transport system permease family.</text>
</comment>
<dbReference type="InterPro" id="IPR035906">
    <property type="entry name" value="MetI-like_sf"/>
</dbReference>
<proteinExistence type="inferred from homology"/>
<dbReference type="Pfam" id="PF00528">
    <property type="entry name" value="BPD_transp_1"/>
    <property type="match status" value="1"/>
</dbReference>
<dbReference type="AlphaFoldDB" id="D1A694"/>
<feature type="transmembrane region" description="Helical" evidence="7">
    <location>
        <begin position="73"/>
        <end position="91"/>
    </location>
</feature>
<dbReference type="PROSITE" id="PS50928">
    <property type="entry name" value="ABC_TM1"/>
    <property type="match status" value="1"/>
</dbReference>
<protein>
    <submittedName>
        <fullName evidence="9">Binding-protein-dependent transport systems inner membrane component</fullName>
    </submittedName>
</protein>
<dbReference type="eggNOG" id="COG0600">
    <property type="taxonomic scope" value="Bacteria"/>
</dbReference>
<keyword evidence="6 7" id="KW-0472">Membrane</keyword>
<keyword evidence="2 7" id="KW-0813">Transport</keyword>
<evidence type="ECO:0000256" key="5">
    <source>
        <dbReference type="ARBA" id="ARBA00022989"/>
    </source>
</evidence>
<gene>
    <name evidence="9" type="ordered locus">Tcur_4671</name>
</gene>
<name>D1A694_THECD</name>
<dbReference type="KEGG" id="tcu:Tcur_4671"/>
<feature type="transmembrane region" description="Helical" evidence="7">
    <location>
        <begin position="129"/>
        <end position="147"/>
    </location>
</feature>
<dbReference type="Proteomes" id="UP000001918">
    <property type="component" value="Chromosome"/>
</dbReference>
<accession>D1A694</accession>
<dbReference type="PANTHER" id="PTHR30151:SF25">
    <property type="entry name" value="TAURINE TRANSPORT SYSTEM PERMEASE PROTEIN TAUC"/>
    <property type="match status" value="1"/>
</dbReference>
<dbReference type="InterPro" id="IPR000515">
    <property type="entry name" value="MetI-like"/>
</dbReference>
<keyword evidence="10" id="KW-1185">Reference proteome</keyword>
<dbReference type="RefSeq" id="WP_012854974.1">
    <property type="nucleotide sequence ID" value="NC_013510.1"/>
</dbReference>
<dbReference type="PANTHER" id="PTHR30151">
    <property type="entry name" value="ALKANE SULFONATE ABC TRANSPORTER-RELATED, MEMBRANE SUBUNIT"/>
    <property type="match status" value="1"/>
</dbReference>
<comment type="subcellular location">
    <subcellularLocation>
        <location evidence="1 7">Cell membrane</location>
        <topology evidence="1 7">Multi-pass membrane protein</topology>
    </subcellularLocation>
</comment>
<evidence type="ECO:0000259" key="8">
    <source>
        <dbReference type="PROSITE" id="PS50928"/>
    </source>
</evidence>
<dbReference type="SUPFAM" id="SSF161098">
    <property type="entry name" value="MetI-like"/>
    <property type="match status" value="1"/>
</dbReference>
<reference evidence="9 10" key="1">
    <citation type="journal article" date="2011" name="Stand. Genomic Sci.">
        <title>Complete genome sequence of Thermomonospora curvata type strain (B9).</title>
        <authorList>
            <person name="Chertkov O."/>
            <person name="Sikorski J."/>
            <person name="Nolan M."/>
            <person name="Lapidus A."/>
            <person name="Lucas S."/>
            <person name="Del Rio T.G."/>
            <person name="Tice H."/>
            <person name="Cheng J.F."/>
            <person name="Goodwin L."/>
            <person name="Pitluck S."/>
            <person name="Liolios K."/>
            <person name="Ivanova N."/>
            <person name="Mavromatis K."/>
            <person name="Mikhailova N."/>
            <person name="Ovchinnikova G."/>
            <person name="Pati A."/>
            <person name="Chen A."/>
            <person name="Palaniappan K."/>
            <person name="Djao O.D."/>
            <person name="Land M."/>
            <person name="Hauser L."/>
            <person name="Chang Y.J."/>
            <person name="Jeffries C.D."/>
            <person name="Brettin T."/>
            <person name="Han C."/>
            <person name="Detter J.C."/>
            <person name="Rohde M."/>
            <person name="Goker M."/>
            <person name="Woyke T."/>
            <person name="Bristow J."/>
            <person name="Eisen J.A."/>
            <person name="Markowitz V."/>
            <person name="Hugenholtz P."/>
            <person name="Klenk H.P."/>
            <person name="Kyrpides N.C."/>
        </authorList>
    </citation>
    <scope>NUCLEOTIDE SEQUENCE [LARGE SCALE GENOMIC DNA]</scope>
    <source>
        <strain evidence="10">ATCC 19995 / DSM 43183 / JCM 3096 / KCTC 9072 / NBRC 15933 / NCIMB 10081 / Henssen B9</strain>
    </source>
</reference>
<evidence type="ECO:0000256" key="1">
    <source>
        <dbReference type="ARBA" id="ARBA00004651"/>
    </source>
</evidence>
<organism evidence="9 10">
    <name type="scientific">Thermomonospora curvata (strain ATCC 19995 / DSM 43183 / JCM 3096 / KCTC 9072 / NBRC 15933 / NCIMB 10081 / Henssen B9)</name>
    <dbReference type="NCBI Taxonomy" id="471852"/>
    <lineage>
        <taxon>Bacteria</taxon>
        <taxon>Bacillati</taxon>
        <taxon>Actinomycetota</taxon>
        <taxon>Actinomycetes</taxon>
        <taxon>Streptosporangiales</taxon>
        <taxon>Thermomonosporaceae</taxon>
        <taxon>Thermomonospora</taxon>
    </lineage>
</organism>
<evidence type="ECO:0000256" key="7">
    <source>
        <dbReference type="RuleBase" id="RU363032"/>
    </source>
</evidence>
<evidence type="ECO:0000313" key="9">
    <source>
        <dbReference type="EMBL" id="ACZ00193.1"/>
    </source>
</evidence>
<evidence type="ECO:0000256" key="6">
    <source>
        <dbReference type="ARBA" id="ARBA00023136"/>
    </source>
</evidence>
<dbReference type="Gene3D" id="1.10.3720.10">
    <property type="entry name" value="MetI-like"/>
    <property type="match status" value="1"/>
</dbReference>
<keyword evidence="3" id="KW-1003">Cell membrane</keyword>
<dbReference type="GO" id="GO:0005886">
    <property type="term" value="C:plasma membrane"/>
    <property type="evidence" value="ECO:0007669"/>
    <property type="project" value="UniProtKB-SubCell"/>
</dbReference>
<dbReference type="EMBL" id="CP001738">
    <property type="protein sequence ID" value="ACZ00193.1"/>
    <property type="molecule type" value="Genomic_DNA"/>
</dbReference>
<sequence>MRKLLSRTAGWGTVLVAVVCWEIVTRLAANPFAPPPSQIAARLRELWFSGPAERLWLTDTAIENIPPSVLRLLTGWAIASLIGITVGLAIGRIRWLGEMFEPALHFARAIPPTALAPMWVVLFEVGTPMQLVTIAFGVVWPVLLNTIDGARSVEPVQYDTALIYRLGPLQRVRYLIIPSAAPKIFAGLRVSLGLAVILMVVSEMTGSVDGIAFSLLLDAQRNYDMPAMWAGICVLGALGYLLALALGRCERWALARHRHSIDTSFSSRTEPSHV</sequence>
<keyword evidence="5 7" id="KW-1133">Transmembrane helix</keyword>
<evidence type="ECO:0000256" key="4">
    <source>
        <dbReference type="ARBA" id="ARBA00022692"/>
    </source>
</evidence>